<protein>
    <submittedName>
        <fullName evidence="1">Uncharacterized protein</fullName>
    </submittedName>
</protein>
<proteinExistence type="predicted"/>
<sequence>MTKTICGQRLRMDSVCVCTCFNVARWLALNLTILIIPSKINKLTIYVLKPRLNKLDFPLLFLA</sequence>
<name>A0A0E9P9L0_ANGAN</name>
<dbReference type="AlphaFoldDB" id="A0A0E9P9L0"/>
<accession>A0A0E9P9L0</accession>
<evidence type="ECO:0000313" key="1">
    <source>
        <dbReference type="EMBL" id="JAH00543.1"/>
    </source>
</evidence>
<dbReference type="EMBL" id="GBXM01108034">
    <property type="protein sequence ID" value="JAH00543.1"/>
    <property type="molecule type" value="Transcribed_RNA"/>
</dbReference>
<organism evidence="1">
    <name type="scientific">Anguilla anguilla</name>
    <name type="common">European freshwater eel</name>
    <name type="synonym">Muraena anguilla</name>
    <dbReference type="NCBI Taxonomy" id="7936"/>
    <lineage>
        <taxon>Eukaryota</taxon>
        <taxon>Metazoa</taxon>
        <taxon>Chordata</taxon>
        <taxon>Craniata</taxon>
        <taxon>Vertebrata</taxon>
        <taxon>Euteleostomi</taxon>
        <taxon>Actinopterygii</taxon>
        <taxon>Neopterygii</taxon>
        <taxon>Teleostei</taxon>
        <taxon>Anguilliformes</taxon>
        <taxon>Anguillidae</taxon>
        <taxon>Anguilla</taxon>
    </lineage>
</organism>
<reference evidence="1" key="2">
    <citation type="journal article" date="2015" name="Fish Shellfish Immunol.">
        <title>Early steps in the European eel (Anguilla anguilla)-Vibrio vulnificus interaction in the gills: Role of the RtxA13 toxin.</title>
        <authorList>
            <person name="Callol A."/>
            <person name="Pajuelo D."/>
            <person name="Ebbesson L."/>
            <person name="Teles M."/>
            <person name="MacKenzie S."/>
            <person name="Amaro C."/>
        </authorList>
    </citation>
    <scope>NUCLEOTIDE SEQUENCE</scope>
</reference>
<reference evidence="1" key="1">
    <citation type="submission" date="2014-11" db="EMBL/GenBank/DDBJ databases">
        <authorList>
            <person name="Amaro Gonzalez C."/>
        </authorList>
    </citation>
    <scope>NUCLEOTIDE SEQUENCE</scope>
</reference>